<comment type="caution">
    <text evidence="1">The sequence shown here is derived from an EMBL/GenBank/DDBJ whole genome shotgun (WGS) entry which is preliminary data.</text>
</comment>
<proteinExistence type="predicted"/>
<dbReference type="Proteomes" id="UP001189429">
    <property type="component" value="Unassembled WGS sequence"/>
</dbReference>
<accession>A0ABN9PM88</accession>
<organism evidence="1 2">
    <name type="scientific">Prorocentrum cordatum</name>
    <dbReference type="NCBI Taxonomy" id="2364126"/>
    <lineage>
        <taxon>Eukaryota</taxon>
        <taxon>Sar</taxon>
        <taxon>Alveolata</taxon>
        <taxon>Dinophyceae</taxon>
        <taxon>Prorocentrales</taxon>
        <taxon>Prorocentraceae</taxon>
        <taxon>Prorocentrum</taxon>
    </lineage>
</organism>
<gene>
    <name evidence="1" type="ORF">PCOR1329_LOCUS3971</name>
</gene>
<name>A0ABN9PM88_9DINO</name>
<protein>
    <submittedName>
        <fullName evidence="1">Uncharacterized protein</fullName>
    </submittedName>
</protein>
<keyword evidence="2" id="KW-1185">Reference proteome</keyword>
<dbReference type="EMBL" id="CAUYUJ010001032">
    <property type="protein sequence ID" value="CAK0793809.1"/>
    <property type="molecule type" value="Genomic_DNA"/>
</dbReference>
<sequence length="132" mass="14219">MDLTPQEYTEFLPAQGAAKGMASDVLSGIQHLLKTKRQMPGAWRLPQFSVWGRLEVPSRAPPMPPLACTALPGRGLAATELAFASVVIAAFHLCLRTGEALNLCGDLISLRPDRRGVVSPPMDEDIVSKRGL</sequence>
<evidence type="ECO:0000313" key="1">
    <source>
        <dbReference type="EMBL" id="CAK0793809.1"/>
    </source>
</evidence>
<evidence type="ECO:0000313" key="2">
    <source>
        <dbReference type="Proteomes" id="UP001189429"/>
    </source>
</evidence>
<reference evidence="1" key="1">
    <citation type="submission" date="2023-10" db="EMBL/GenBank/DDBJ databases">
        <authorList>
            <person name="Chen Y."/>
            <person name="Shah S."/>
            <person name="Dougan E. K."/>
            <person name="Thang M."/>
            <person name="Chan C."/>
        </authorList>
    </citation>
    <scope>NUCLEOTIDE SEQUENCE [LARGE SCALE GENOMIC DNA]</scope>
</reference>